<organism evidence="1 2">
    <name type="scientific">Candidatus Nomurabacteria bacterium GW2011_GWE1_35_16</name>
    <dbReference type="NCBI Taxonomy" id="1618761"/>
    <lineage>
        <taxon>Bacteria</taxon>
        <taxon>Candidatus Nomuraibacteriota</taxon>
    </lineage>
</organism>
<dbReference type="InterPro" id="IPR008930">
    <property type="entry name" value="Terpenoid_cyclase/PrenylTrfase"/>
</dbReference>
<evidence type="ECO:0008006" key="3">
    <source>
        <dbReference type="Google" id="ProtNLM"/>
    </source>
</evidence>
<sequence>MIKNILKKFIVLFGIGFILFGFNFTNVNAEEIFTPTPLECTAPQILNEAGDTCVDVVATPAVLVCVLPQVEVAGVCTTPAVEPTPDPVPDKLKEQVVIRNGDIILYDGFYELPESGIISIPDKDGVAHDIDARSVLAIFYGIDNTSDNFSISTLEYSGVYDSLYMKCLTPSGGESLCDNWQYVVNDSYPYVGMDKNVLSGNEKIYIYFGQQNRVLLNKNSIKDNEELNITAEKYDYEHNLWLSRSGVTVGVTKPDPNNPWSPNDEIQKRVDDTTAVATFLSVPEGEYNVGIKEDYYWPTEKLVVTKFVPENNGGGGPITPLPPKTFSISKAFEFLLLNQKSDGSFGSPMYTDWVAIASKAGDNADLKSKLANYLKSNPIDSGVVTDYERRAMALMALGINPYNGTDINYINKIIDSFDGTQFGDTSLINDDIFALIVLKNAGYTGSDEKIAKDVDYIVSKQFSDGSWGSIDMTGAGIQALRGFENINGVGEAISKGESYLVSNQKSDGGFGNSFATSWALQSLFTNSNILRAEDYLVLKQQIDGGLENIGDDINTRVWSTAYAIPAILHKPWSSIMDNFSKQEVAPSSSPSSSSTSSGSEEIKKEIATPVIAVEEKKDIEVLPKLEDKKITKLAIKPIVKTSVVKNIKVEKPVSQKLKEEVVRGNPLSASAIGASESNNGFLSIIHNLISKIKAPFVWLLVKLGF</sequence>
<evidence type="ECO:0000313" key="2">
    <source>
        <dbReference type="Proteomes" id="UP000034952"/>
    </source>
</evidence>
<dbReference type="SUPFAM" id="SSF48239">
    <property type="entry name" value="Terpenoid cyclases/Protein prenyltransferases"/>
    <property type="match status" value="1"/>
</dbReference>
<name>A0A0G0B9G7_9BACT</name>
<dbReference type="EMBL" id="LBPY01000013">
    <property type="protein sequence ID" value="KKP66063.1"/>
    <property type="molecule type" value="Genomic_DNA"/>
</dbReference>
<dbReference type="AlphaFoldDB" id="A0A0G0B9G7"/>
<gene>
    <name evidence="1" type="ORF">UR64_C0013G0022</name>
</gene>
<comment type="caution">
    <text evidence="1">The sequence shown here is derived from an EMBL/GenBank/DDBJ whole genome shotgun (WGS) entry which is preliminary data.</text>
</comment>
<evidence type="ECO:0000313" key="1">
    <source>
        <dbReference type="EMBL" id="KKP66063.1"/>
    </source>
</evidence>
<accession>A0A0G0B9G7</accession>
<dbReference type="Proteomes" id="UP000034952">
    <property type="component" value="Unassembled WGS sequence"/>
</dbReference>
<reference evidence="1 2" key="1">
    <citation type="journal article" date="2015" name="Nature">
        <title>rRNA introns, odd ribosomes, and small enigmatic genomes across a large radiation of phyla.</title>
        <authorList>
            <person name="Brown C.T."/>
            <person name="Hug L.A."/>
            <person name="Thomas B.C."/>
            <person name="Sharon I."/>
            <person name="Castelle C.J."/>
            <person name="Singh A."/>
            <person name="Wilkins M.J."/>
            <person name="Williams K.H."/>
            <person name="Banfield J.F."/>
        </authorList>
    </citation>
    <scope>NUCLEOTIDE SEQUENCE [LARGE SCALE GENOMIC DNA]</scope>
</reference>
<dbReference type="Gene3D" id="1.50.10.20">
    <property type="match status" value="1"/>
</dbReference>
<protein>
    <recommendedName>
        <fullName evidence="3">Prenyltransferase/squalene oxidase</fullName>
    </recommendedName>
</protein>
<dbReference type="CDD" id="cd00688">
    <property type="entry name" value="ISOPREN_C2_like"/>
    <property type="match status" value="1"/>
</dbReference>
<proteinExistence type="predicted"/>